<dbReference type="EMBL" id="JBJKBG010000002">
    <property type="protein sequence ID" value="KAL3751226.1"/>
    <property type="molecule type" value="Genomic_DNA"/>
</dbReference>
<dbReference type="Pfam" id="PF02879">
    <property type="entry name" value="PGM_PMM_II"/>
    <property type="match status" value="1"/>
</dbReference>
<evidence type="ECO:0000259" key="6">
    <source>
        <dbReference type="Pfam" id="PF02880"/>
    </source>
</evidence>
<dbReference type="FunFam" id="3.40.120.10:FF:000010">
    <property type="entry name" value="phosphomannomutase/phosphoglucomutase isoform X1"/>
    <property type="match status" value="1"/>
</dbReference>
<comment type="caution">
    <text evidence="7">The sequence shown here is derived from an EMBL/GenBank/DDBJ whole genome shotgun (WGS) entry which is preliminary data.</text>
</comment>
<name>A0ABD3LLU8_EUCGL</name>
<organism evidence="7 8">
    <name type="scientific">Eucalyptus globulus</name>
    <name type="common">Tasmanian blue gum</name>
    <dbReference type="NCBI Taxonomy" id="34317"/>
    <lineage>
        <taxon>Eukaryota</taxon>
        <taxon>Viridiplantae</taxon>
        <taxon>Streptophyta</taxon>
        <taxon>Embryophyta</taxon>
        <taxon>Tracheophyta</taxon>
        <taxon>Spermatophyta</taxon>
        <taxon>Magnoliopsida</taxon>
        <taxon>eudicotyledons</taxon>
        <taxon>Gunneridae</taxon>
        <taxon>Pentapetalae</taxon>
        <taxon>rosids</taxon>
        <taxon>malvids</taxon>
        <taxon>Myrtales</taxon>
        <taxon>Myrtaceae</taxon>
        <taxon>Myrtoideae</taxon>
        <taxon>Eucalypteae</taxon>
        <taxon>Eucalyptus</taxon>
    </lineage>
</organism>
<dbReference type="Proteomes" id="UP001634007">
    <property type="component" value="Unassembled WGS sequence"/>
</dbReference>
<dbReference type="Pfam" id="PF02880">
    <property type="entry name" value="PGM_PMM_III"/>
    <property type="match status" value="1"/>
</dbReference>
<gene>
    <name evidence="7" type="ORF">ACJRO7_012103</name>
</gene>
<dbReference type="InterPro" id="IPR016055">
    <property type="entry name" value="A-D-PHexomutase_a/b/a-I/II/III"/>
</dbReference>
<dbReference type="PRINTS" id="PR00509">
    <property type="entry name" value="PGMPMM"/>
</dbReference>
<comment type="catalytic activity">
    <reaction evidence="1">
        <text>alpha-D-glucose 1-phosphate = alpha-D-glucose 6-phosphate</text>
        <dbReference type="Rhea" id="RHEA:23536"/>
        <dbReference type="ChEBI" id="CHEBI:58225"/>
        <dbReference type="ChEBI" id="CHEBI:58601"/>
        <dbReference type="EC" id="5.4.2.2"/>
    </reaction>
</comment>
<feature type="domain" description="Alpha-D-phosphohexomutase alpha/beta/alpha" evidence="5">
    <location>
        <begin position="62"/>
        <end position="170"/>
    </location>
</feature>
<dbReference type="SUPFAM" id="SSF53738">
    <property type="entry name" value="Phosphoglucomutase, first 3 domains"/>
    <property type="match status" value="3"/>
</dbReference>
<dbReference type="FunFam" id="3.40.120.10:FF:000014">
    <property type="entry name" value="Phosphomannomutase/phosphoglucomutase isoform B"/>
    <property type="match status" value="1"/>
</dbReference>
<evidence type="ECO:0000256" key="4">
    <source>
        <dbReference type="ARBA" id="ARBA00022553"/>
    </source>
</evidence>
<dbReference type="GO" id="GO:0004614">
    <property type="term" value="F:phosphoglucomutase activity"/>
    <property type="evidence" value="ECO:0007669"/>
    <property type="project" value="UniProtKB-EC"/>
</dbReference>
<accession>A0ABD3LLU8</accession>
<evidence type="ECO:0000256" key="3">
    <source>
        <dbReference type="ARBA" id="ARBA00012728"/>
    </source>
</evidence>
<dbReference type="PANTHER" id="PTHR42946">
    <property type="entry name" value="PHOSPHOHEXOSE MUTASE"/>
    <property type="match status" value="1"/>
</dbReference>
<dbReference type="InterPro" id="IPR005845">
    <property type="entry name" value="A-D-PHexomutase_a/b/a-II"/>
</dbReference>
<comment type="cofactor">
    <cofactor evidence="2">
        <name>Mg(2+)</name>
        <dbReference type="ChEBI" id="CHEBI:18420"/>
    </cofactor>
</comment>
<protein>
    <recommendedName>
        <fullName evidence="3">phosphoglucomutase (alpha-D-glucose-1,6-bisphosphate-dependent)</fullName>
        <ecNumber evidence="3">5.4.2.2</ecNumber>
    </recommendedName>
</protein>
<dbReference type="Gene3D" id="3.40.120.10">
    <property type="entry name" value="Alpha-D-Glucose-1,6-Bisphosphate, subunit A, domain 3"/>
    <property type="match status" value="3"/>
</dbReference>
<reference evidence="7 8" key="1">
    <citation type="submission" date="2024-11" db="EMBL/GenBank/DDBJ databases">
        <title>Chromosome-level genome assembly of Eucalyptus globulus Labill. provides insights into its genome evolution.</title>
        <authorList>
            <person name="Li X."/>
        </authorList>
    </citation>
    <scope>NUCLEOTIDE SEQUENCE [LARGE SCALE GENOMIC DNA]</scope>
    <source>
        <strain evidence="7">CL2024</strain>
        <tissue evidence="7">Fresh tender leaves</tissue>
    </source>
</reference>
<evidence type="ECO:0000259" key="5">
    <source>
        <dbReference type="Pfam" id="PF02879"/>
    </source>
</evidence>
<dbReference type="AlphaFoldDB" id="A0ABD3LLU8"/>
<dbReference type="InterPro" id="IPR005846">
    <property type="entry name" value="A-D-PHexomutase_a/b/a-III"/>
</dbReference>
<evidence type="ECO:0000313" key="7">
    <source>
        <dbReference type="EMBL" id="KAL3751226.1"/>
    </source>
</evidence>
<evidence type="ECO:0000256" key="2">
    <source>
        <dbReference type="ARBA" id="ARBA00001946"/>
    </source>
</evidence>
<dbReference type="InterPro" id="IPR050060">
    <property type="entry name" value="Phosphoglucosamine_mutase"/>
</dbReference>
<proteinExistence type="predicted"/>
<dbReference type="InterPro" id="IPR005841">
    <property type="entry name" value="Alpha-D-phosphohexomutase_SF"/>
</dbReference>
<feature type="domain" description="Alpha-D-phosphohexomutase alpha/beta/alpha" evidence="6">
    <location>
        <begin position="174"/>
        <end position="273"/>
    </location>
</feature>
<dbReference type="EC" id="5.4.2.2" evidence="3"/>
<evidence type="ECO:0000256" key="1">
    <source>
        <dbReference type="ARBA" id="ARBA00000443"/>
    </source>
</evidence>
<sequence>MTASHLPYTRNGLKFFTKKGGLTSLEVEEICDRAARKYANRLAKVSTMLATPPTRVNFMSAYAAHLRNVIKERVNHPTHYDTPLKGFQIIVNAGNGSGGFFTWDVLDKLGADTFGSLHLNPDGMFPNHIPNPEDKTAMALTRAAVLDNSADLGIVFDTDVDRSGVVDAKGNPINGDKLIALMSAIILREHPGTTVVTDARTSVALTRFITERGGHHCLYRVGYRNVIDKGVQLNQDGIETHLMMETSGHGALKENYFLDDGAYMVVKIIIEMVRMKLAGFNDGIGSLIEDLEEPLESTELRMNVIAEPRHAKVKAVEAIEAFRQYIEEGKLQGWELDSCGDCWVSEGCLVDSNETPAAIDARMYRAKVSDEENGQYGWVHLRQSIHNPNLAVNMQSTVPGGCRSMTAVLRDKFLLASGMNKTLDISQIDNYLGS</sequence>
<dbReference type="PANTHER" id="PTHR42946:SF2">
    <property type="entry name" value="PHOSPHOGLUCOMUTASE (ALPHA-D-GLUCOSE-1,6-BISPHOSPHATE-DEPENDENT)"/>
    <property type="match status" value="1"/>
</dbReference>
<evidence type="ECO:0000313" key="8">
    <source>
        <dbReference type="Proteomes" id="UP001634007"/>
    </source>
</evidence>
<keyword evidence="8" id="KW-1185">Reference proteome</keyword>
<keyword evidence="4" id="KW-0597">Phosphoprotein</keyword>